<gene>
    <name evidence="1" type="ORF">METZ01_LOCUS117352</name>
</gene>
<organism evidence="1">
    <name type="scientific">marine metagenome</name>
    <dbReference type="NCBI Taxonomy" id="408172"/>
    <lineage>
        <taxon>unclassified sequences</taxon>
        <taxon>metagenomes</taxon>
        <taxon>ecological metagenomes</taxon>
    </lineage>
</organism>
<dbReference type="AlphaFoldDB" id="A0A381XIE1"/>
<protein>
    <submittedName>
        <fullName evidence="1">Uncharacterized protein</fullName>
    </submittedName>
</protein>
<reference evidence="1" key="1">
    <citation type="submission" date="2018-05" db="EMBL/GenBank/DDBJ databases">
        <authorList>
            <person name="Lanie J.A."/>
            <person name="Ng W.-L."/>
            <person name="Kazmierczak K.M."/>
            <person name="Andrzejewski T.M."/>
            <person name="Davidsen T.M."/>
            <person name="Wayne K.J."/>
            <person name="Tettelin H."/>
            <person name="Glass J.I."/>
            <person name="Rusch D."/>
            <person name="Podicherti R."/>
            <person name="Tsui H.-C.T."/>
            <person name="Winkler M.E."/>
        </authorList>
    </citation>
    <scope>NUCLEOTIDE SEQUENCE</scope>
</reference>
<proteinExistence type="predicted"/>
<sequence>MKQILPLLFIGILFTTGCENFFGAGNDSGDPYAYDILVNDLDQDLDFSARQLADSKGHLRNGGDYYPDNASLWQLALYLQETLTEEQKEKLLSPPEYLDPQAFSEENDHHHKRLRHHQRMDEYIRTILTGEQESEYDEMINHKTAVMDELFSALRAGTITKEELHLEVMGLMEWFRAAMDKLLTGDQKDILEAMHKEKDDFWRKGKGGFGKHAGNYDKIRQEMYDVLGMTAVQIQSLESLEESFKAALESLHNDFVNEIINLTPEEYRNNVVEITASFHEEKQTVFTAKQLEIIEIHRALARRFMRHTRWGRGR</sequence>
<dbReference type="EMBL" id="UINC01015291">
    <property type="protein sequence ID" value="SVA64498.1"/>
    <property type="molecule type" value="Genomic_DNA"/>
</dbReference>
<evidence type="ECO:0000313" key="1">
    <source>
        <dbReference type="EMBL" id="SVA64498.1"/>
    </source>
</evidence>
<name>A0A381XIE1_9ZZZZ</name>
<dbReference type="PROSITE" id="PS51257">
    <property type="entry name" value="PROKAR_LIPOPROTEIN"/>
    <property type="match status" value="1"/>
</dbReference>
<accession>A0A381XIE1</accession>